<dbReference type="InterPro" id="IPR036322">
    <property type="entry name" value="WD40_repeat_dom_sf"/>
</dbReference>
<protein>
    <submittedName>
        <fullName evidence="5">Pak1 interacting protein</fullName>
    </submittedName>
</protein>
<dbReference type="PROSITE" id="PS50294">
    <property type="entry name" value="WD_REPEATS_REGION"/>
    <property type="match status" value="2"/>
</dbReference>
<dbReference type="PROSITE" id="PS50082">
    <property type="entry name" value="WD_REPEATS_2"/>
    <property type="match status" value="2"/>
</dbReference>
<dbReference type="SMART" id="SM00320">
    <property type="entry name" value="WD40"/>
    <property type="match status" value="4"/>
</dbReference>
<feature type="repeat" description="WD" evidence="3">
    <location>
        <begin position="76"/>
        <end position="115"/>
    </location>
</feature>
<sequence length="390" mass="44702">MNKTENDTIWVVTGAYGHQLFGFNFSDSKLEEFFAILPHSKSIQTVKIYGRFLVSGSNDENINVYDLWTAKQYGTLYGHEGSINEIGFHENYLFSVSEDSKVFVWRTNDWEKLMELSSHKEGINSIAIHPTGRVALTVSKDKTLRMWNLLNGSLSVTKTLEKAASKVCWNNSAKKFALLFPQKLEIYSSENFRSIATFAPKSSPINCFAWINDSTLIVGLNDGSLSIYDVNNTKSPILTNDDLHHQRVSEISVIVPQQNNKQLNYYNIFSISSDGKLVAWKLSGLAPQNSNVKKKKKKQKQKIKLQYITHKETYCRLICLATGNKVKKTFRSLKTPNPRKRKTKTKPETKEKTQKNEKTNKKQNLKGKNKKEKAPKKKLRKKNNKKKQQK</sequence>
<evidence type="ECO:0000313" key="6">
    <source>
        <dbReference type="Proteomes" id="UP001146793"/>
    </source>
</evidence>
<keyword evidence="2" id="KW-0677">Repeat</keyword>
<dbReference type="Pfam" id="PF00400">
    <property type="entry name" value="WD40"/>
    <property type="match status" value="3"/>
</dbReference>
<dbReference type="InterPro" id="IPR015943">
    <property type="entry name" value="WD40/YVTN_repeat-like_dom_sf"/>
</dbReference>
<dbReference type="InterPro" id="IPR051959">
    <property type="entry name" value="PAK1-Kinase_Regulator"/>
</dbReference>
<feature type="compositionally biased region" description="Basic residues" evidence="4">
    <location>
        <begin position="330"/>
        <end position="344"/>
    </location>
</feature>
<dbReference type="EMBL" id="JANTQA010000036">
    <property type="protein sequence ID" value="KAJ3437114.1"/>
    <property type="molecule type" value="Genomic_DNA"/>
</dbReference>
<evidence type="ECO:0000256" key="4">
    <source>
        <dbReference type="SAM" id="MobiDB-lite"/>
    </source>
</evidence>
<dbReference type="PANTHER" id="PTHR44675:SF1">
    <property type="entry name" value="P21-ACTIVATED PROTEIN KINASE-INTERACTING PROTEIN 1"/>
    <property type="match status" value="1"/>
</dbReference>
<dbReference type="SUPFAM" id="SSF50978">
    <property type="entry name" value="WD40 repeat-like"/>
    <property type="match status" value="1"/>
</dbReference>
<organism evidence="5 6">
    <name type="scientific">Anaeramoeba flamelloides</name>
    <dbReference type="NCBI Taxonomy" id="1746091"/>
    <lineage>
        <taxon>Eukaryota</taxon>
        <taxon>Metamonada</taxon>
        <taxon>Anaeramoebidae</taxon>
        <taxon>Anaeramoeba</taxon>
    </lineage>
</organism>
<feature type="compositionally biased region" description="Basic and acidic residues" evidence="4">
    <location>
        <begin position="345"/>
        <end position="360"/>
    </location>
</feature>
<evidence type="ECO:0000256" key="1">
    <source>
        <dbReference type="ARBA" id="ARBA00022574"/>
    </source>
</evidence>
<feature type="region of interest" description="Disordered" evidence="4">
    <location>
        <begin position="330"/>
        <end position="390"/>
    </location>
</feature>
<gene>
    <name evidence="5" type="ORF">M0812_19187</name>
</gene>
<comment type="caution">
    <text evidence="5">The sequence shown here is derived from an EMBL/GenBank/DDBJ whole genome shotgun (WGS) entry which is preliminary data.</text>
</comment>
<feature type="repeat" description="WD" evidence="3">
    <location>
        <begin position="116"/>
        <end position="157"/>
    </location>
</feature>
<dbReference type="Proteomes" id="UP001146793">
    <property type="component" value="Unassembled WGS sequence"/>
</dbReference>
<evidence type="ECO:0000313" key="5">
    <source>
        <dbReference type="EMBL" id="KAJ3437114.1"/>
    </source>
</evidence>
<keyword evidence="1 3" id="KW-0853">WD repeat</keyword>
<dbReference type="InterPro" id="IPR001680">
    <property type="entry name" value="WD40_rpt"/>
</dbReference>
<dbReference type="AlphaFoldDB" id="A0AAV7Z5L3"/>
<accession>A0AAV7Z5L3</accession>
<proteinExistence type="predicted"/>
<feature type="compositionally biased region" description="Basic residues" evidence="4">
    <location>
        <begin position="361"/>
        <end position="390"/>
    </location>
</feature>
<evidence type="ECO:0000256" key="2">
    <source>
        <dbReference type="ARBA" id="ARBA00022737"/>
    </source>
</evidence>
<reference evidence="5" key="1">
    <citation type="submission" date="2022-08" db="EMBL/GenBank/DDBJ databases">
        <title>Novel sulphate-reducing endosymbionts in the free-living metamonad Anaeramoeba.</title>
        <authorList>
            <person name="Jerlstrom-Hultqvist J."/>
            <person name="Cepicka I."/>
            <person name="Gallot-Lavallee L."/>
            <person name="Salas-Leiva D."/>
            <person name="Curtis B.A."/>
            <person name="Zahonova K."/>
            <person name="Pipaliya S."/>
            <person name="Dacks J."/>
            <person name="Roger A.J."/>
        </authorList>
    </citation>
    <scope>NUCLEOTIDE SEQUENCE</scope>
    <source>
        <strain evidence="5">Busselton2</strain>
    </source>
</reference>
<dbReference type="PROSITE" id="PS00678">
    <property type="entry name" value="WD_REPEATS_1"/>
    <property type="match status" value="1"/>
</dbReference>
<name>A0AAV7Z5L3_9EUKA</name>
<dbReference type="Gene3D" id="2.130.10.10">
    <property type="entry name" value="YVTN repeat-like/Quinoprotein amine dehydrogenase"/>
    <property type="match status" value="2"/>
</dbReference>
<dbReference type="PANTHER" id="PTHR44675">
    <property type="entry name" value="PAK1 INTERACTING PROTEIN 1"/>
    <property type="match status" value="1"/>
</dbReference>
<evidence type="ECO:0000256" key="3">
    <source>
        <dbReference type="PROSITE-ProRule" id="PRU00221"/>
    </source>
</evidence>
<dbReference type="InterPro" id="IPR019775">
    <property type="entry name" value="WD40_repeat_CS"/>
</dbReference>